<reference evidence="2 3" key="1">
    <citation type="submission" date="2020-05" db="EMBL/GenBank/DDBJ databases">
        <title>WGS assembly of Panicum virgatum.</title>
        <authorList>
            <person name="Lovell J.T."/>
            <person name="Jenkins J."/>
            <person name="Shu S."/>
            <person name="Juenger T.E."/>
            <person name="Schmutz J."/>
        </authorList>
    </citation>
    <scope>NUCLEOTIDE SEQUENCE [LARGE SCALE GENOMIC DNA]</scope>
    <source>
        <strain evidence="3">cv. AP13</strain>
    </source>
</reference>
<evidence type="ECO:0000313" key="3">
    <source>
        <dbReference type="Proteomes" id="UP000823388"/>
    </source>
</evidence>
<organism evidence="2 3">
    <name type="scientific">Panicum virgatum</name>
    <name type="common">Blackwell switchgrass</name>
    <dbReference type="NCBI Taxonomy" id="38727"/>
    <lineage>
        <taxon>Eukaryota</taxon>
        <taxon>Viridiplantae</taxon>
        <taxon>Streptophyta</taxon>
        <taxon>Embryophyta</taxon>
        <taxon>Tracheophyta</taxon>
        <taxon>Spermatophyta</taxon>
        <taxon>Magnoliopsida</taxon>
        <taxon>Liliopsida</taxon>
        <taxon>Poales</taxon>
        <taxon>Poaceae</taxon>
        <taxon>PACMAD clade</taxon>
        <taxon>Panicoideae</taxon>
        <taxon>Panicodae</taxon>
        <taxon>Paniceae</taxon>
        <taxon>Panicinae</taxon>
        <taxon>Panicum</taxon>
        <taxon>Panicum sect. Hiantes</taxon>
    </lineage>
</organism>
<name>A0A8T0VS83_PANVG</name>
<dbReference type="Proteomes" id="UP000823388">
    <property type="component" value="Chromosome 2N"/>
</dbReference>
<evidence type="ECO:0000256" key="1">
    <source>
        <dbReference type="SAM" id="MobiDB-lite"/>
    </source>
</evidence>
<comment type="caution">
    <text evidence="2">The sequence shown here is derived from an EMBL/GenBank/DDBJ whole genome shotgun (WGS) entry which is preliminary data.</text>
</comment>
<gene>
    <name evidence="2" type="ORF">PVAP13_2NG510700</name>
</gene>
<keyword evidence="3" id="KW-1185">Reference proteome</keyword>
<protein>
    <submittedName>
        <fullName evidence="2">Uncharacterized protein</fullName>
    </submittedName>
</protein>
<accession>A0A8T0VS83</accession>
<sequence length="242" mass="24756">MQCSCAVLPRNCLSPSGVTAASSLTLAESPASYKHTALTLEPLRAVPAPHHSKLASRAMPTMTIPSANMRRLKRLAAEAAARSSSVGRPRTNIPRGRSPPRVPRREERAVAMPAPADACDDSEARAAGAGANSRRDAGRGARVLVRAPLAASAATAAQPALVRAVVVSAADEDGYLEVVYEGAPLPGDDPFATVRVARDQVIAVADTPLPASGGGTGRDDASSPPGAETTDLKMLATAAADI</sequence>
<dbReference type="Pfam" id="PF11321">
    <property type="entry name" value="DUF3123"/>
    <property type="match status" value="1"/>
</dbReference>
<dbReference type="InterPro" id="IPR021470">
    <property type="entry name" value="DUF3123"/>
</dbReference>
<feature type="region of interest" description="Disordered" evidence="1">
    <location>
        <begin position="206"/>
        <end position="233"/>
    </location>
</feature>
<evidence type="ECO:0000313" key="2">
    <source>
        <dbReference type="EMBL" id="KAG2637287.1"/>
    </source>
</evidence>
<feature type="region of interest" description="Disordered" evidence="1">
    <location>
        <begin position="76"/>
        <end position="138"/>
    </location>
</feature>
<dbReference type="EMBL" id="CM029040">
    <property type="protein sequence ID" value="KAG2637287.1"/>
    <property type="molecule type" value="Genomic_DNA"/>
</dbReference>
<proteinExistence type="predicted"/>
<dbReference type="AlphaFoldDB" id="A0A8T0VS83"/>